<dbReference type="InterPro" id="IPR036318">
    <property type="entry name" value="FAD-bd_PCMH-like_sf"/>
</dbReference>
<name>A0A916VSR6_9RHOB</name>
<keyword evidence="3" id="KW-0560">Oxidoreductase</keyword>
<evidence type="ECO:0000256" key="2">
    <source>
        <dbReference type="ARBA" id="ARBA00022827"/>
    </source>
</evidence>
<dbReference type="EMBL" id="BMKA01000005">
    <property type="protein sequence ID" value="GGA27921.1"/>
    <property type="molecule type" value="Genomic_DNA"/>
</dbReference>
<dbReference type="InterPro" id="IPR036683">
    <property type="entry name" value="CO_DH_flav_C_dom_sf"/>
</dbReference>
<comment type="caution">
    <text evidence="5">The sequence shown here is derived from an EMBL/GenBank/DDBJ whole genome shotgun (WGS) entry which is preliminary data.</text>
</comment>
<sequence>MQYHTPSSFDDAVALAKDAQGVTRFLAGGTDVLVQLRADIVTPDVLIDIKKIDGVSDIAREGDGWRIGVAVTGAEMSEHDTLAKEWPGLVEAMDLIGSTQVQGRATLTGNLCNGSPAADSVPAMVAAGVTVSVTGPNGERKVAAEDIPVSPGKTSLEAGELVTAVHVPARGKSGGDAYLRFIPRTEMDIAVVGCGINLRLDGKKIVEARVSLGAVAPTVLLVEDAANAIIGTELDDAALDALAAAASAACNPINDKRGTIEFRTHVAGVLAKRAAKIAYERAEAAS</sequence>
<dbReference type="InterPro" id="IPR016166">
    <property type="entry name" value="FAD-bd_PCMH"/>
</dbReference>
<organism evidence="5 6">
    <name type="scientific">Neptunicoccus cionae</name>
    <dbReference type="NCBI Taxonomy" id="2035344"/>
    <lineage>
        <taxon>Bacteria</taxon>
        <taxon>Pseudomonadati</taxon>
        <taxon>Pseudomonadota</taxon>
        <taxon>Alphaproteobacteria</taxon>
        <taxon>Rhodobacterales</taxon>
        <taxon>Paracoccaceae</taxon>
        <taxon>Neptunicoccus</taxon>
    </lineage>
</organism>
<keyword evidence="6" id="KW-1185">Reference proteome</keyword>
<dbReference type="PROSITE" id="PS51387">
    <property type="entry name" value="FAD_PCMH"/>
    <property type="match status" value="1"/>
</dbReference>
<reference evidence="5" key="1">
    <citation type="journal article" date="2014" name="Int. J. Syst. Evol. Microbiol.">
        <title>Complete genome sequence of Corynebacterium casei LMG S-19264T (=DSM 44701T), isolated from a smear-ripened cheese.</title>
        <authorList>
            <consortium name="US DOE Joint Genome Institute (JGI-PGF)"/>
            <person name="Walter F."/>
            <person name="Albersmeier A."/>
            <person name="Kalinowski J."/>
            <person name="Ruckert C."/>
        </authorList>
    </citation>
    <scope>NUCLEOTIDE SEQUENCE</scope>
    <source>
        <strain evidence="5">CGMCC 1.15880</strain>
    </source>
</reference>
<dbReference type="Gene3D" id="3.30.43.10">
    <property type="entry name" value="Uridine Diphospho-n-acetylenolpyruvylglucosamine Reductase, domain 2"/>
    <property type="match status" value="1"/>
</dbReference>
<dbReference type="InterPro" id="IPR016169">
    <property type="entry name" value="FAD-bd_PCMH_sub2"/>
</dbReference>
<evidence type="ECO:0000259" key="4">
    <source>
        <dbReference type="PROSITE" id="PS51387"/>
    </source>
</evidence>
<protein>
    <submittedName>
        <fullName evidence="5">Oxidoreductase</fullName>
    </submittedName>
</protein>
<evidence type="ECO:0000256" key="1">
    <source>
        <dbReference type="ARBA" id="ARBA00022630"/>
    </source>
</evidence>
<evidence type="ECO:0000256" key="3">
    <source>
        <dbReference type="ARBA" id="ARBA00023002"/>
    </source>
</evidence>
<feature type="domain" description="FAD-binding PCMH-type" evidence="4">
    <location>
        <begin position="1"/>
        <end position="172"/>
    </location>
</feature>
<dbReference type="SMART" id="SM01092">
    <property type="entry name" value="CO_deh_flav_C"/>
    <property type="match status" value="1"/>
</dbReference>
<evidence type="ECO:0000313" key="6">
    <source>
        <dbReference type="Proteomes" id="UP000628017"/>
    </source>
</evidence>
<dbReference type="GO" id="GO:0016491">
    <property type="term" value="F:oxidoreductase activity"/>
    <property type="evidence" value="ECO:0007669"/>
    <property type="project" value="UniProtKB-KW"/>
</dbReference>
<dbReference type="GO" id="GO:0071949">
    <property type="term" value="F:FAD binding"/>
    <property type="evidence" value="ECO:0007669"/>
    <property type="project" value="InterPro"/>
</dbReference>
<dbReference type="Pfam" id="PF00941">
    <property type="entry name" value="FAD_binding_5"/>
    <property type="match status" value="1"/>
</dbReference>
<dbReference type="InterPro" id="IPR051312">
    <property type="entry name" value="Diverse_Substr_Oxidored"/>
</dbReference>
<dbReference type="PANTHER" id="PTHR42659:SF2">
    <property type="entry name" value="XANTHINE DEHYDROGENASE SUBUNIT C-RELATED"/>
    <property type="match status" value="1"/>
</dbReference>
<dbReference type="InterPro" id="IPR002346">
    <property type="entry name" value="Mopterin_DH_FAD-bd"/>
</dbReference>
<gene>
    <name evidence="5" type="ORF">GCM10011498_31220</name>
</gene>
<dbReference type="RefSeq" id="WP_188677465.1">
    <property type="nucleotide sequence ID" value="NZ_BMKA01000005.1"/>
</dbReference>
<dbReference type="InterPro" id="IPR005107">
    <property type="entry name" value="CO_DH_flav_C"/>
</dbReference>
<keyword evidence="2" id="KW-0274">FAD</keyword>
<dbReference type="AlphaFoldDB" id="A0A916VSR6"/>
<dbReference type="Pfam" id="PF03450">
    <property type="entry name" value="CO_deh_flav_C"/>
    <property type="match status" value="1"/>
</dbReference>
<dbReference type="SUPFAM" id="SSF56176">
    <property type="entry name" value="FAD-binding/transporter-associated domain-like"/>
    <property type="match status" value="1"/>
</dbReference>
<dbReference type="Gene3D" id="3.30.465.10">
    <property type="match status" value="1"/>
</dbReference>
<dbReference type="Gene3D" id="3.30.390.50">
    <property type="entry name" value="CO dehydrogenase flavoprotein, C-terminal domain"/>
    <property type="match status" value="1"/>
</dbReference>
<dbReference type="Proteomes" id="UP000628017">
    <property type="component" value="Unassembled WGS sequence"/>
</dbReference>
<dbReference type="InterPro" id="IPR016167">
    <property type="entry name" value="FAD-bd_PCMH_sub1"/>
</dbReference>
<reference evidence="5" key="2">
    <citation type="submission" date="2020-09" db="EMBL/GenBank/DDBJ databases">
        <authorList>
            <person name="Sun Q."/>
            <person name="Zhou Y."/>
        </authorList>
    </citation>
    <scope>NUCLEOTIDE SEQUENCE</scope>
    <source>
        <strain evidence="5">CGMCC 1.15880</strain>
    </source>
</reference>
<dbReference type="SUPFAM" id="SSF55447">
    <property type="entry name" value="CO dehydrogenase flavoprotein C-terminal domain-like"/>
    <property type="match status" value="1"/>
</dbReference>
<keyword evidence="1" id="KW-0285">Flavoprotein</keyword>
<accession>A0A916VSR6</accession>
<proteinExistence type="predicted"/>
<evidence type="ECO:0000313" key="5">
    <source>
        <dbReference type="EMBL" id="GGA27921.1"/>
    </source>
</evidence>
<dbReference type="PANTHER" id="PTHR42659">
    <property type="entry name" value="XANTHINE DEHYDROGENASE SUBUNIT C-RELATED"/>
    <property type="match status" value="1"/>
</dbReference>